<reference evidence="2" key="1">
    <citation type="submission" date="2017-09" db="EMBL/GenBank/DDBJ databases">
        <title>Depth-based differentiation of microbial function through sediment-hosted aquifers and enrichment of novel symbionts in the deep terrestrial subsurface.</title>
        <authorList>
            <person name="Probst A.J."/>
            <person name="Ladd B."/>
            <person name="Jarett J.K."/>
            <person name="Geller-Mcgrath D.E."/>
            <person name="Sieber C.M.K."/>
            <person name="Emerson J.B."/>
            <person name="Anantharaman K."/>
            <person name="Thomas B.C."/>
            <person name="Malmstrom R."/>
            <person name="Stieglmeier M."/>
            <person name="Klingl A."/>
            <person name="Woyke T."/>
            <person name="Ryan C.M."/>
            <person name="Banfield J.F."/>
        </authorList>
    </citation>
    <scope>NUCLEOTIDE SEQUENCE [LARGE SCALE GENOMIC DNA]</scope>
</reference>
<dbReference type="Proteomes" id="UP000228711">
    <property type="component" value="Unassembled WGS sequence"/>
</dbReference>
<evidence type="ECO:0008006" key="3">
    <source>
        <dbReference type="Google" id="ProtNLM"/>
    </source>
</evidence>
<sequence>MTFSIKKNGHIVDAWVFERFANVRGIFMRTGCFCNSGSNETVFGYSVDNFEVVYNDAVTTDDITTKKLREFSEAPIGSIRASFGYVNTVGDAKRVAQVVSEFIQAEVPTYA</sequence>
<dbReference type="SUPFAM" id="SSF53383">
    <property type="entry name" value="PLP-dependent transferases"/>
    <property type="match status" value="1"/>
</dbReference>
<dbReference type="InterPro" id="IPR015422">
    <property type="entry name" value="PyrdxlP-dep_Trfase_small"/>
</dbReference>
<dbReference type="AlphaFoldDB" id="A0A2H0YS18"/>
<organism evidence="1 2">
    <name type="scientific">Candidatus Kerfeldbacteria bacterium CG08_land_8_20_14_0_20_42_7</name>
    <dbReference type="NCBI Taxonomy" id="2014245"/>
    <lineage>
        <taxon>Bacteria</taxon>
        <taxon>Candidatus Kerfeldiibacteriota</taxon>
    </lineage>
</organism>
<dbReference type="Gene3D" id="3.90.1150.10">
    <property type="entry name" value="Aspartate Aminotransferase, domain 1"/>
    <property type="match status" value="1"/>
</dbReference>
<protein>
    <recommendedName>
        <fullName evidence="3">Aminotransferase class V domain-containing protein</fullName>
    </recommendedName>
</protein>
<gene>
    <name evidence="1" type="ORF">COT25_03955</name>
</gene>
<evidence type="ECO:0000313" key="2">
    <source>
        <dbReference type="Proteomes" id="UP000228711"/>
    </source>
</evidence>
<dbReference type="InterPro" id="IPR015424">
    <property type="entry name" value="PyrdxlP-dep_Trfase"/>
</dbReference>
<dbReference type="EMBL" id="PEXV01000130">
    <property type="protein sequence ID" value="PIS41278.1"/>
    <property type="molecule type" value="Genomic_DNA"/>
</dbReference>
<comment type="caution">
    <text evidence="1">The sequence shown here is derived from an EMBL/GenBank/DDBJ whole genome shotgun (WGS) entry which is preliminary data.</text>
</comment>
<name>A0A2H0YS18_9BACT</name>
<proteinExistence type="predicted"/>
<accession>A0A2H0YS18</accession>
<evidence type="ECO:0000313" key="1">
    <source>
        <dbReference type="EMBL" id="PIS41278.1"/>
    </source>
</evidence>